<keyword evidence="4" id="KW-1185">Reference proteome</keyword>
<name>A0A3G8LXS9_9GAMM</name>
<gene>
    <name evidence="3" type="ORF">EGC82_18160</name>
</gene>
<dbReference type="Pfam" id="PF10593">
    <property type="entry name" value="Z1"/>
    <property type="match status" value="1"/>
</dbReference>
<protein>
    <submittedName>
        <fullName evidence="3">Endonuclease</fullName>
    </submittedName>
</protein>
<evidence type="ECO:0000259" key="2">
    <source>
        <dbReference type="Pfam" id="PF10593"/>
    </source>
</evidence>
<keyword evidence="3" id="KW-0540">Nuclease</keyword>
<dbReference type="Proteomes" id="UP000278035">
    <property type="component" value="Chromosome"/>
</dbReference>
<accession>A0A3G8LXS9</accession>
<evidence type="ECO:0000313" key="3">
    <source>
        <dbReference type="EMBL" id="AZG74506.1"/>
    </source>
</evidence>
<organism evidence="3 4">
    <name type="scientific">Shewanella livingstonensis</name>
    <dbReference type="NCBI Taxonomy" id="150120"/>
    <lineage>
        <taxon>Bacteria</taxon>
        <taxon>Pseudomonadati</taxon>
        <taxon>Pseudomonadota</taxon>
        <taxon>Gammaproteobacteria</taxon>
        <taxon>Alteromonadales</taxon>
        <taxon>Shewanellaceae</taxon>
        <taxon>Shewanella</taxon>
    </lineage>
</organism>
<keyword evidence="3" id="KW-0255">Endonuclease</keyword>
<dbReference type="RefSeq" id="WP_124732001.1">
    <property type="nucleotide sequence ID" value="NZ_CBCSKC010000052.1"/>
</dbReference>
<keyword evidence="3" id="KW-0378">Hydrolase</keyword>
<dbReference type="EMBL" id="CP034015">
    <property type="protein sequence ID" value="AZG74506.1"/>
    <property type="molecule type" value="Genomic_DNA"/>
</dbReference>
<feature type="region of interest" description="Disordered" evidence="1">
    <location>
        <begin position="852"/>
        <end position="875"/>
    </location>
</feature>
<evidence type="ECO:0000256" key="1">
    <source>
        <dbReference type="SAM" id="MobiDB-lite"/>
    </source>
</evidence>
<dbReference type="KEGG" id="slj:EGC82_18160"/>
<evidence type="ECO:0000313" key="4">
    <source>
        <dbReference type="Proteomes" id="UP000278035"/>
    </source>
</evidence>
<sequence length="949" mass="106973">MALNTVDLKVLAFVQNLLEDEVDVNPSMIEEKISIALSIKKEWSETLNRDAVIAELIRRASTWVGDNATLVNNEGHIPWLNQDRKQSWRYWQRYRELQEKKLSWNIVEGLNKSTDQILSNLEDPNRDGPWDRRGLVVGHVQSGKTGNYTGLICKAADAGYKIIIVLAGMHNNLRSQTQIRLDEGFLGYTTSLIEDEIHAVGVGLIDKDPFIRPNFATNRSEKGDFNIKAAKHLGISPEQRPWLFVVKKNKSVLERLLKWIENHVANTKDKDTNRKIVTHLPLLVIDDEADNASVDTGEQQFDESGLPDLEHQPKTINRLTRQILHTFTRSAYVGYTATPFANIFIHERGQTIKEGPDLFPTAFISNLSASSNYVGPAKIFGINSENGREGGLPLTRQVKDHCSLDEKTGWMPTKHKNGYIPACEEDHGIPASLKQAIESFVLTCCIRRLRGQKDDHCSMLVHVTRFTSVQGVVKEQVEGYVEWLKQRLVRKIDYSTVIENLKSLWEEDFVPTSEKIYKVNSELASKNLITWAQIEDDLPSAISEIEVRAINGFAKEALDYADCAVGLKVIAIGGDKLARGLTLEGLCTSYFLRASRMYDTLMQMGRWFGYRPDYLDLCRLYTTDELVEWFEHIADASEELREEFDLMKASGATPREYGLKVMSHPVLMVTSRLKMRSSKSLYLSFSGQSVETVSLLKDQASLRSNLNAFEQLILGMGCSEAVPERDRKGSPGRQWLNVPADLIIQFLVDYKTHPAAMKVNSKVLSDFIQSLTMQGELTSWTVAIMTKKQNKDKSVPCFFLENKYEIPLVTRKHKGNSEDRYSIGRLLSPIDEGVDLDDNAWLEALKLTRTAGVNDPGRTSNEPESKEPANPSGPAIRKIRGFGAVGVPKNPQRGLLLIYLLDPSEIKDYSDISIPVVSFGISFPGSDSGTKVKYEVNNVLWEQEYGSEY</sequence>
<dbReference type="AlphaFoldDB" id="A0A3G8LXS9"/>
<dbReference type="GO" id="GO:0004519">
    <property type="term" value="F:endonuclease activity"/>
    <property type="evidence" value="ECO:0007669"/>
    <property type="project" value="UniProtKB-KW"/>
</dbReference>
<reference evidence="4" key="1">
    <citation type="submission" date="2018-11" db="EMBL/GenBank/DDBJ databases">
        <title>Shewanella sp. M2.</title>
        <authorList>
            <person name="Hwang Y.J."/>
            <person name="Hwang C.Y."/>
        </authorList>
    </citation>
    <scope>NUCLEOTIDE SEQUENCE [LARGE SCALE GENOMIC DNA]</scope>
    <source>
        <strain evidence="4">LMG 19866</strain>
    </source>
</reference>
<dbReference type="InterPro" id="IPR018310">
    <property type="entry name" value="Put_endonuclease_Z1-dom"/>
</dbReference>
<feature type="domain" description="Putative endonuclease Z1" evidence="2">
    <location>
        <begin position="432"/>
        <end position="665"/>
    </location>
</feature>
<dbReference type="OrthoDB" id="436461at2"/>
<proteinExistence type="predicted"/>